<name>D7AXL3_NOCDD</name>
<feature type="domain" description="Aldehyde dehydrogenase" evidence="2">
    <location>
        <begin position="34"/>
        <end position="424"/>
    </location>
</feature>
<dbReference type="EMBL" id="CP002040">
    <property type="protein sequence ID" value="ADH67917.1"/>
    <property type="molecule type" value="Genomic_DNA"/>
</dbReference>
<dbReference type="OrthoDB" id="9770537at2"/>
<dbReference type="PANTHER" id="PTHR43353:SF3">
    <property type="entry name" value="ALDEHYDE DEHYDROGENASE-RELATED"/>
    <property type="match status" value="1"/>
</dbReference>
<dbReference type="AlphaFoldDB" id="D7AXL3"/>
<reference evidence="3 4" key="1">
    <citation type="journal article" date="2010" name="Stand. Genomic Sci.">
        <title>Complete genome sequence of Nocardiopsis dassonvillei type strain (IMRU 509).</title>
        <authorList>
            <person name="Sun H."/>
            <person name="Lapidus A."/>
            <person name="Nolan M."/>
            <person name="Lucas S."/>
            <person name="Del Rio T.G."/>
            <person name="Tice H."/>
            <person name="Cheng J.F."/>
            <person name="Tapia R."/>
            <person name="Han C."/>
            <person name="Goodwin L."/>
            <person name="Pitluck S."/>
            <person name="Pagani I."/>
            <person name="Ivanova N."/>
            <person name="Mavromatis K."/>
            <person name="Mikhailova N."/>
            <person name="Pati A."/>
            <person name="Chen A."/>
            <person name="Palaniappan K."/>
            <person name="Land M."/>
            <person name="Hauser L."/>
            <person name="Chang Y.J."/>
            <person name="Jeffries C.D."/>
            <person name="Djao O.D."/>
            <person name="Rohde M."/>
            <person name="Sikorski J."/>
            <person name="Goker M."/>
            <person name="Woyke T."/>
            <person name="Bristow J."/>
            <person name="Eisen J.A."/>
            <person name="Markowitz V."/>
            <person name="Hugenholtz P."/>
            <person name="Kyrpides N.C."/>
            <person name="Klenk H.P."/>
        </authorList>
    </citation>
    <scope>NUCLEOTIDE SEQUENCE [LARGE SCALE GENOMIC DNA]</scope>
    <source>
        <strain evidence="4">ATCC 23218 / DSM 43111 / CIP 107115 / JCM 7437 / KCTC 9190 / NBRC 14626 / NCTC 10488 / NRRL B-5397 / IMRU 509</strain>
    </source>
</reference>
<dbReference type="InterPro" id="IPR016162">
    <property type="entry name" value="Ald_DH_N"/>
</dbReference>
<dbReference type="eggNOG" id="COG1012">
    <property type="taxonomic scope" value="Bacteria"/>
</dbReference>
<dbReference type="KEGG" id="nda:Ndas_2498"/>
<dbReference type="Gene3D" id="3.40.605.10">
    <property type="entry name" value="Aldehyde Dehydrogenase, Chain A, domain 1"/>
    <property type="match status" value="1"/>
</dbReference>
<dbReference type="STRING" id="446468.Ndas_2498"/>
<dbReference type="RefSeq" id="WP_013153524.1">
    <property type="nucleotide sequence ID" value="NC_014210.1"/>
</dbReference>
<proteinExistence type="predicted"/>
<evidence type="ECO:0000259" key="2">
    <source>
        <dbReference type="Pfam" id="PF00171"/>
    </source>
</evidence>
<evidence type="ECO:0000256" key="1">
    <source>
        <dbReference type="ARBA" id="ARBA00023002"/>
    </source>
</evidence>
<protein>
    <submittedName>
        <fullName evidence="3">Aldehyde Dehydrogenase</fullName>
    </submittedName>
</protein>
<accession>D7AXL3</accession>
<dbReference type="SUPFAM" id="SSF53720">
    <property type="entry name" value="ALDH-like"/>
    <property type="match status" value="1"/>
</dbReference>
<keyword evidence="4" id="KW-1185">Reference proteome</keyword>
<gene>
    <name evidence="3" type="ordered locus">Ndas_2498</name>
</gene>
<organism evidence="3 4">
    <name type="scientific">Nocardiopsis dassonvillei (strain ATCC 23218 / DSM 43111 / CIP 107115 / JCM 7437 / KCTC 9190 / NBRC 14626 / NCTC 10488 / NRRL B-5397 / IMRU 509)</name>
    <name type="common">Actinomadura dassonvillei</name>
    <dbReference type="NCBI Taxonomy" id="446468"/>
    <lineage>
        <taxon>Bacteria</taxon>
        <taxon>Bacillati</taxon>
        <taxon>Actinomycetota</taxon>
        <taxon>Actinomycetes</taxon>
        <taxon>Streptosporangiales</taxon>
        <taxon>Nocardiopsidaceae</taxon>
        <taxon>Nocardiopsis</taxon>
    </lineage>
</organism>
<dbReference type="GeneID" id="91485074"/>
<dbReference type="Proteomes" id="UP000002219">
    <property type="component" value="Chromosome 1"/>
</dbReference>
<evidence type="ECO:0000313" key="3">
    <source>
        <dbReference type="EMBL" id="ADH67917.1"/>
    </source>
</evidence>
<sequence>MAEHTPDPKGTNTGTAADVLGPLVACAPVEGGAGTLRATDPATGEEFGEPVGLVDSGQIQEATRAAEQALDAFRAQSPAERADFLRRVADNIDALGDALVDRAVRESGLPRQRLTGERARTTGQLRMFADVVAQGDALGARIDPALPDRTPQPRPDLRLAHIPVGPVVVFGASNFPLAFSTAGGDTAAALAAGCPVIVKGHNAHPGTAALVGRAVADAVRESGLPGGVFSLLFGEGNGIGQELVADPRVKAVAFTGSRGGGLALMRVAAERPEPIPVFAEMSSVNPVFVLPGALAGQGAQDLAGAYVASLTLGSGQFCTNPGLVFVPSTPDGDRFVEAAARLVADATGQTMLTAPIAAAFRDGVEALEGRSEVVLRARGGEGEGPNAPAPALAEVSLADLTADPRLSEEVFGAAGTVVRYPDAAALPAALEGLEGQLTATLHADTGDADDLAAARALLPVLERRAGRVLFGGWPTGVEVTHAMVHGGPFPATSDGRGTSVGSLALHRFLRPVSYQDMPDALLPPALRQDNPWRLNRRVEGTVVPGGDPA</sequence>
<dbReference type="GO" id="GO:0016620">
    <property type="term" value="F:oxidoreductase activity, acting on the aldehyde or oxo group of donors, NAD or NADP as acceptor"/>
    <property type="evidence" value="ECO:0007669"/>
    <property type="project" value="InterPro"/>
</dbReference>
<dbReference type="Pfam" id="PF00171">
    <property type="entry name" value="Aldedh"/>
    <property type="match status" value="1"/>
</dbReference>
<dbReference type="InterPro" id="IPR044151">
    <property type="entry name" value="ALDH_KGSADH"/>
</dbReference>
<dbReference type="InterPro" id="IPR015590">
    <property type="entry name" value="Aldehyde_DH_dom"/>
</dbReference>
<dbReference type="InterPro" id="IPR016161">
    <property type="entry name" value="Ald_DH/histidinol_DH"/>
</dbReference>
<dbReference type="Gene3D" id="3.40.309.10">
    <property type="entry name" value="Aldehyde Dehydrogenase, Chain A, domain 2"/>
    <property type="match status" value="1"/>
</dbReference>
<dbReference type="InterPro" id="IPR050740">
    <property type="entry name" value="Aldehyde_DH_Superfamily"/>
</dbReference>
<keyword evidence="1" id="KW-0560">Oxidoreductase</keyword>
<dbReference type="CDD" id="cd07129">
    <property type="entry name" value="ALDH_KGSADH"/>
    <property type="match status" value="1"/>
</dbReference>
<evidence type="ECO:0000313" key="4">
    <source>
        <dbReference type="Proteomes" id="UP000002219"/>
    </source>
</evidence>
<dbReference type="PANTHER" id="PTHR43353">
    <property type="entry name" value="SUCCINATE-SEMIALDEHYDE DEHYDROGENASE, MITOCHONDRIAL"/>
    <property type="match status" value="1"/>
</dbReference>
<dbReference type="InterPro" id="IPR016163">
    <property type="entry name" value="Ald_DH_C"/>
</dbReference>
<dbReference type="HOGENOM" id="CLU_027555_0_0_11"/>